<dbReference type="CDD" id="cd21112">
    <property type="entry name" value="alphaLP-like"/>
    <property type="match status" value="1"/>
</dbReference>
<evidence type="ECO:0000256" key="3">
    <source>
        <dbReference type="ARBA" id="ARBA00022801"/>
    </source>
</evidence>
<dbReference type="InterPro" id="IPR009003">
    <property type="entry name" value="Peptidase_S1_PA"/>
</dbReference>
<feature type="disulfide bond" evidence="6">
    <location>
        <begin position="156"/>
        <end position="166"/>
    </location>
</feature>
<dbReference type="EMBL" id="LJGT01000041">
    <property type="protein sequence ID" value="OEU86057.1"/>
    <property type="molecule type" value="Genomic_DNA"/>
</dbReference>
<comment type="caution">
    <text evidence="8">The sequence shown here is derived from an EMBL/GenBank/DDBJ whole genome shotgun (WGS) entry which is preliminary data.</text>
</comment>
<dbReference type="GO" id="GO:0006508">
    <property type="term" value="P:proteolysis"/>
    <property type="evidence" value="ECO:0007669"/>
    <property type="project" value="UniProtKB-KW"/>
</dbReference>
<dbReference type="STRING" id="933944.AN215_27415"/>
<keyword evidence="9" id="KW-1185">Reference proteome</keyword>
<keyword evidence="7" id="KW-0732">Signal</keyword>
<evidence type="ECO:0000256" key="5">
    <source>
        <dbReference type="ARBA" id="ARBA00023157"/>
    </source>
</evidence>
<keyword evidence="2" id="KW-0645">Protease</keyword>
<dbReference type="PRINTS" id="PR00861">
    <property type="entry name" value="ALYTICPTASE"/>
</dbReference>
<gene>
    <name evidence="8" type="ORF">AN215_27415</name>
</gene>
<evidence type="ECO:0000256" key="7">
    <source>
        <dbReference type="SAM" id="SignalP"/>
    </source>
</evidence>
<sequence length="237" mass="23582">MPRARIAAGAALLAVLLLGAMPAQAAVAAPDGDTSGTARAGTQDRHAAAAQTAVRGGDSLYAPGRVCTVSFNATDGTDDYAISPGHCVTGASTWYADPAMTVPVGATAGSSFPGNDYGLIRYTNPDVARPGEINTGTGEPVDITGSASPVVGQSMCHVGRVSGLQCGTVEAVNVSVNYPEGTVNGLFRSTAHSEPGDEGGPAFSGNTALGFIVGSGGGSTFYQPVSEVLAVYGLTLS</sequence>
<evidence type="ECO:0000313" key="9">
    <source>
        <dbReference type="Proteomes" id="UP000176087"/>
    </source>
</evidence>
<proteinExistence type="inferred from homology"/>
<dbReference type="AlphaFoldDB" id="A0A1E7JHX5"/>
<evidence type="ECO:0000256" key="2">
    <source>
        <dbReference type="ARBA" id="ARBA00022670"/>
    </source>
</evidence>
<evidence type="ECO:0000313" key="8">
    <source>
        <dbReference type="EMBL" id="OEU86057.1"/>
    </source>
</evidence>
<dbReference type="InterPro" id="IPR001316">
    <property type="entry name" value="Pept_S1A_streptogrisin"/>
</dbReference>
<dbReference type="OrthoDB" id="8781117at2"/>
<dbReference type="Proteomes" id="UP000176087">
    <property type="component" value="Unassembled WGS sequence"/>
</dbReference>
<dbReference type="SUPFAM" id="SSF50494">
    <property type="entry name" value="Trypsin-like serine proteases"/>
    <property type="match status" value="1"/>
</dbReference>
<feature type="chain" id="PRO_5009195662" evidence="7">
    <location>
        <begin position="26"/>
        <end position="237"/>
    </location>
</feature>
<evidence type="ECO:0000256" key="1">
    <source>
        <dbReference type="ARBA" id="ARBA00007664"/>
    </source>
</evidence>
<dbReference type="RefSeq" id="WP_070010534.1">
    <property type="nucleotide sequence ID" value="NZ_LJGS01000039.1"/>
</dbReference>
<organism evidence="8 9">
    <name type="scientific">Streptomyces abyssalis</name>
    <dbReference type="NCBI Taxonomy" id="933944"/>
    <lineage>
        <taxon>Bacteria</taxon>
        <taxon>Bacillati</taxon>
        <taxon>Actinomycetota</taxon>
        <taxon>Actinomycetes</taxon>
        <taxon>Kitasatosporales</taxon>
        <taxon>Streptomycetaceae</taxon>
        <taxon>Streptomyces</taxon>
    </lineage>
</organism>
<dbReference type="PIRSF" id="PIRSF001134">
    <property type="entry name" value="Streptogrisin"/>
    <property type="match status" value="1"/>
</dbReference>
<dbReference type="GO" id="GO:0004252">
    <property type="term" value="F:serine-type endopeptidase activity"/>
    <property type="evidence" value="ECO:0007669"/>
    <property type="project" value="InterPro"/>
</dbReference>
<feature type="signal peptide" evidence="7">
    <location>
        <begin position="1"/>
        <end position="25"/>
    </location>
</feature>
<protein>
    <submittedName>
        <fullName evidence="8">Streptogrisin B</fullName>
    </submittedName>
</protein>
<evidence type="ECO:0000256" key="6">
    <source>
        <dbReference type="PIRSR" id="PIRSR001134-2"/>
    </source>
</evidence>
<keyword evidence="5 6" id="KW-1015">Disulfide bond</keyword>
<keyword evidence="4" id="KW-0720">Serine protease</keyword>
<feature type="disulfide bond" evidence="6">
    <location>
        <begin position="67"/>
        <end position="87"/>
    </location>
</feature>
<reference evidence="8 9" key="1">
    <citation type="journal article" date="2016" name="Front. Microbiol.">
        <title>Comparative Genomics Analysis of Streptomyces Species Reveals Their Adaptation to the Marine Environment and Their Diversity at the Genomic Level.</title>
        <authorList>
            <person name="Tian X."/>
            <person name="Zhang Z."/>
            <person name="Yang T."/>
            <person name="Chen M."/>
            <person name="Li J."/>
            <person name="Chen F."/>
            <person name="Yang J."/>
            <person name="Li W."/>
            <person name="Zhang B."/>
            <person name="Zhang Z."/>
            <person name="Wu J."/>
            <person name="Zhang C."/>
            <person name="Long L."/>
            <person name="Xiao J."/>
        </authorList>
    </citation>
    <scope>NUCLEOTIDE SEQUENCE [LARGE SCALE GENOMIC DNA]</scope>
    <source>
        <strain evidence="8 9">SCSIO 10390</strain>
    </source>
</reference>
<keyword evidence="3" id="KW-0378">Hydrolase</keyword>
<comment type="similarity">
    <text evidence="1">Belongs to the peptidase S1 family.</text>
</comment>
<accession>A0A1E7JHX5</accession>
<dbReference type="Gene3D" id="2.40.10.10">
    <property type="entry name" value="Trypsin-like serine proteases"/>
    <property type="match status" value="2"/>
</dbReference>
<dbReference type="InterPro" id="IPR043504">
    <property type="entry name" value="Peptidase_S1_PA_chymotrypsin"/>
</dbReference>
<name>A0A1E7JHX5_9ACTN</name>
<evidence type="ECO:0000256" key="4">
    <source>
        <dbReference type="ARBA" id="ARBA00022825"/>
    </source>
</evidence>